<name>A0A2Z6MDE6_TRISU</name>
<accession>A0A2Z6MDE6</accession>
<dbReference type="GO" id="GO:0007266">
    <property type="term" value="P:Rho protein signal transduction"/>
    <property type="evidence" value="ECO:0007669"/>
    <property type="project" value="InterPro"/>
</dbReference>
<reference evidence="6" key="1">
    <citation type="journal article" date="2017" name="Front. Plant Sci.">
        <title>Climate Clever Clovers: New Paradigm to Reduce the Environmental Footprint of Ruminants by Breeding Low Methanogenic Forages Utilizing Haplotype Variation.</title>
        <authorList>
            <person name="Kaur P."/>
            <person name="Appels R."/>
            <person name="Bayer P.E."/>
            <person name="Keeble-Gagnere G."/>
            <person name="Wang J."/>
            <person name="Hirakawa H."/>
            <person name="Shirasawa K."/>
            <person name="Vercoe P."/>
            <person name="Stefanova K."/>
            <person name="Durmic Z."/>
            <person name="Nichols P."/>
            <person name="Revell C."/>
            <person name="Isobe S.N."/>
            <person name="Edwards D."/>
            <person name="Erskine W."/>
        </authorList>
    </citation>
    <scope>NUCLEOTIDE SEQUENCE [LARGE SCALE GENOMIC DNA]</scope>
    <source>
        <strain evidence="6">cv. Daliak</strain>
    </source>
</reference>
<keyword evidence="6" id="KW-1185">Reference proteome</keyword>
<keyword evidence="3" id="KW-0963">Cytoplasm</keyword>
<evidence type="ECO:0000313" key="5">
    <source>
        <dbReference type="EMBL" id="GAU29871.1"/>
    </source>
</evidence>
<dbReference type="GO" id="GO:0005829">
    <property type="term" value="C:cytosol"/>
    <property type="evidence" value="ECO:0007669"/>
    <property type="project" value="TreeGrafter"/>
</dbReference>
<dbReference type="PRINTS" id="PR00492">
    <property type="entry name" value="RHOGDI"/>
</dbReference>
<evidence type="ECO:0000256" key="2">
    <source>
        <dbReference type="ARBA" id="ARBA00009758"/>
    </source>
</evidence>
<dbReference type="Proteomes" id="UP000242715">
    <property type="component" value="Unassembled WGS sequence"/>
</dbReference>
<comment type="similarity">
    <text evidence="2">Belongs to the Rho GDI family.</text>
</comment>
<dbReference type="InterPro" id="IPR024792">
    <property type="entry name" value="RhoGDI_dom_sf"/>
</dbReference>
<feature type="region of interest" description="Disordered" evidence="4">
    <location>
        <begin position="1"/>
        <end position="59"/>
    </location>
</feature>
<dbReference type="SUPFAM" id="SSF81296">
    <property type="entry name" value="E set domains"/>
    <property type="match status" value="1"/>
</dbReference>
<proteinExistence type="inferred from homology"/>
<dbReference type="OrthoDB" id="1683373at2759"/>
<feature type="compositionally biased region" description="Basic and acidic residues" evidence="4">
    <location>
        <begin position="1"/>
        <end position="24"/>
    </location>
</feature>
<evidence type="ECO:0008006" key="7">
    <source>
        <dbReference type="Google" id="ProtNLM"/>
    </source>
</evidence>
<sequence>MGLDDDNVKNEEDKKVEESDHEEAGGGGGLSRYKSESSVAATEEDDDDEDRKIELGPQCTLKEQLEKDKDDESLRRWKEQLLGSVDINAVGESLEPEVKILSLAIKSAGRDDIVLPIPEDGNPKGMWFTLKEGSKYRLEFTFQVNHNIVSGLKYTNTVWKTGIKVDSSKEMIGTFSPQTETYTHEMPEETTPSGIFARGAYTARSKFVDDDNKCYLEINYTFDIKKDWQ</sequence>
<evidence type="ECO:0000256" key="1">
    <source>
        <dbReference type="ARBA" id="ARBA00004496"/>
    </source>
</evidence>
<dbReference type="Gene3D" id="2.70.50.30">
    <property type="entry name" value="Coagulation Factor XIII, subunit A, domain 1"/>
    <property type="match status" value="1"/>
</dbReference>
<organism evidence="5 6">
    <name type="scientific">Trifolium subterraneum</name>
    <name type="common">Subterranean clover</name>
    <dbReference type="NCBI Taxonomy" id="3900"/>
    <lineage>
        <taxon>Eukaryota</taxon>
        <taxon>Viridiplantae</taxon>
        <taxon>Streptophyta</taxon>
        <taxon>Embryophyta</taxon>
        <taxon>Tracheophyta</taxon>
        <taxon>Spermatophyta</taxon>
        <taxon>Magnoliopsida</taxon>
        <taxon>eudicotyledons</taxon>
        <taxon>Gunneridae</taxon>
        <taxon>Pentapetalae</taxon>
        <taxon>rosids</taxon>
        <taxon>fabids</taxon>
        <taxon>Fabales</taxon>
        <taxon>Fabaceae</taxon>
        <taxon>Papilionoideae</taxon>
        <taxon>50 kb inversion clade</taxon>
        <taxon>NPAAA clade</taxon>
        <taxon>Hologalegina</taxon>
        <taxon>IRL clade</taxon>
        <taxon>Trifolieae</taxon>
        <taxon>Trifolium</taxon>
    </lineage>
</organism>
<evidence type="ECO:0000256" key="3">
    <source>
        <dbReference type="ARBA" id="ARBA00022490"/>
    </source>
</evidence>
<evidence type="ECO:0000313" key="6">
    <source>
        <dbReference type="Proteomes" id="UP000242715"/>
    </source>
</evidence>
<dbReference type="FunFam" id="2.70.50.30:FF:000002">
    <property type="entry name" value="Rho GDP-dissociation inhibitor 1"/>
    <property type="match status" value="1"/>
</dbReference>
<dbReference type="AlphaFoldDB" id="A0A2Z6MDE6"/>
<dbReference type="Pfam" id="PF02115">
    <property type="entry name" value="Rho_GDI"/>
    <property type="match status" value="1"/>
</dbReference>
<protein>
    <recommendedName>
        <fullName evidence="7">Rho GDP-dissociation inhibitor</fullName>
    </recommendedName>
</protein>
<dbReference type="PANTHER" id="PTHR10980:SF3">
    <property type="entry name" value="LD16419P"/>
    <property type="match status" value="1"/>
</dbReference>
<dbReference type="InterPro" id="IPR000406">
    <property type="entry name" value="Rho_GDI"/>
</dbReference>
<dbReference type="GO" id="GO:0016020">
    <property type="term" value="C:membrane"/>
    <property type="evidence" value="ECO:0007669"/>
    <property type="project" value="TreeGrafter"/>
</dbReference>
<gene>
    <name evidence="5" type="ORF">TSUD_379610</name>
</gene>
<evidence type="ECO:0000256" key="4">
    <source>
        <dbReference type="SAM" id="MobiDB-lite"/>
    </source>
</evidence>
<dbReference type="PANTHER" id="PTHR10980">
    <property type="entry name" value="RHO GDP-DISSOCIATION INHIBITOR"/>
    <property type="match status" value="1"/>
</dbReference>
<dbReference type="InterPro" id="IPR014756">
    <property type="entry name" value="Ig_E-set"/>
</dbReference>
<dbReference type="GO" id="GO:0005094">
    <property type="term" value="F:Rho GDP-dissociation inhibitor activity"/>
    <property type="evidence" value="ECO:0007669"/>
    <property type="project" value="InterPro"/>
</dbReference>
<comment type="subcellular location">
    <subcellularLocation>
        <location evidence="1">Cytoplasm</location>
    </subcellularLocation>
</comment>
<dbReference type="EMBL" id="DF973409">
    <property type="protein sequence ID" value="GAU29871.1"/>
    <property type="molecule type" value="Genomic_DNA"/>
</dbReference>